<evidence type="ECO:0000313" key="2">
    <source>
        <dbReference type="EMBL" id="GGL67493.1"/>
    </source>
</evidence>
<protein>
    <recommendedName>
        <fullName evidence="1">N-acetyltransferase domain-containing protein</fullName>
    </recommendedName>
</protein>
<keyword evidence="3" id="KW-1185">Reference proteome</keyword>
<dbReference type="GO" id="GO:0016747">
    <property type="term" value="F:acyltransferase activity, transferring groups other than amino-acyl groups"/>
    <property type="evidence" value="ECO:0007669"/>
    <property type="project" value="InterPro"/>
</dbReference>
<reference evidence="2" key="1">
    <citation type="journal article" date="2014" name="Int. J. Syst. Evol. Microbiol.">
        <title>Complete genome sequence of Corynebacterium casei LMG S-19264T (=DSM 44701T), isolated from a smear-ripened cheese.</title>
        <authorList>
            <consortium name="US DOE Joint Genome Institute (JGI-PGF)"/>
            <person name="Walter F."/>
            <person name="Albersmeier A."/>
            <person name="Kalinowski J."/>
            <person name="Ruckert C."/>
        </authorList>
    </citation>
    <scope>NUCLEOTIDE SEQUENCE</scope>
    <source>
        <strain evidence="2">CGMCC 4.7306</strain>
    </source>
</reference>
<gene>
    <name evidence="2" type="ORF">GCM10011575_27500</name>
</gene>
<dbReference type="Proteomes" id="UP000613840">
    <property type="component" value="Unassembled WGS sequence"/>
</dbReference>
<dbReference type="InterPro" id="IPR016181">
    <property type="entry name" value="Acyl_CoA_acyltransferase"/>
</dbReference>
<dbReference type="Gene3D" id="3.40.630.30">
    <property type="match status" value="1"/>
</dbReference>
<dbReference type="InterPro" id="IPR000182">
    <property type="entry name" value="GNAT_dom"/>
</dbReference>
<dbReference type="PROSITE" id="PS51186">
    <property type="entry name" value="GNAT"/>
    <property type="match status" value="1"/>
</dbReference>
<dbReference type="SUPFAM" id="SSF55729">
    <property type="entry name" value="Acyl-CoA N-acyltransferases (Nat)"/>
    <property type="match status" value="1"/>
</dbReference>
<evidence type="ECO:0000259" key="1">
    <source>
        <dbReference type="PROSITE" id="PS51186"/>
    </source>
</evidence>
<accession>A0A917SBY1</accession>
<evidence type="ECO:0000313" key="3">
    <source>
        <dbReference type="Proteomes" id="UP000613840"/>
    </source>
</evidence>
<sequence>MLTAAGAPAPVTYHHAVTEHPIADSVRLALASEAADIAAIQRRSWADRLPAPIADRMLTDTTLDEMTEIWSAAITRPPEARFRVLVALGTSQADAEGTGSGAARVVGFATTVPSDDADADPGTDGAVGEFVVDRPAQRQGHGSRLLNATADTLRADGFTRARWWLDTTDDVTRTFLTAAGWQPDGAHREIGTEDGSYRIKQVRLHTDISEPISASA</sequence>
<dbReference type="Pfam" id="PF00583">
    <property type="entry name" value="Acetyltransf_1"/>
    <property type="match status" value="1"/>
</dbReference>
<name>A0A917SBY1_9ACTN</name>
<feature type="domain" description="N-acetyltransferase" evidence="1">
    <location>
        <begin position="53"/>
        <end position="203"/>
    </location>
</feature>
<comment type="caution">
    <text evidence="2">The sequence shown here is derived from an EMBL/GenBank/DDBJ whole genome shotgun (WGS) entry which is preliminary data.</text>
</comment>
<dbReference type="AlphaFoldDB" id="A0A917SBY1"/>
<dbReference type="EMBL" id="BMMZ01000006">
    <property type="protein sequence ID" value="GGL67493.1"/>
    <property type="molecule type" value="Genomic_DNA"/>
</dbReference>
<proteinExistence type="predicted"/>
<reference evidence="2" key="2">
    <citation type="submission" date="2020-09" db="EMBL/GenBank/DDBJ databases">
        <authorList>
            <person name="Sun Q."/>
            <person name="Zhou Y."/>
        </authorList>
    </citation>
    <scope>NUCLEOTIDE SEQUENCE</scope>
    <source>
        <strain evidence="2">CGMCC 4.7306</strain>
    </source>
</reference>
<organism evidence="2 3">
    <name type="scientific">Microlunatus endophyticus</name>
    <dbReference type="NCBI Taxonomy" id="1716077"/>
    <lineage>
        <taxon>Bacteria</taxon>
        <taxon>Bacillati</taxon>
        <taxon>Actinomycetota</taxon>
        <taxon>Actinomycetes</taxon>
        <taxon>Propionibacteriales</taxon>
        <taxon>Propionibacteriaceae</taxon>
        <taxon>Microlunatus</taxon>
    </lineage>
</organism>
<dbReference type="CDD" id="cd04301">
    <property type="entry name" value="NAT_SF"/>
    <property type="match status" value="1"/>
</dbReference>